<evidence type="ECO:0000256" key="8">
    <source>
        <dbReference type="SAM" id="Phobius"/>
    </source>
</evidence>
<evidence type="ECO:0000256" key="2">
    <source>
        <dbReference type="ARBA" id="ARBA00007998"/>
    </source>
</evidence>
<evidence type="ECO:0000256" key="5">
    <source>
        <dbReference type="ARBA" id="ARBA00022692"/>
    </source>
</evidence>
<organism evidence="9 10">
    <name type="scientific">Peribacillus cavernae</name>
    <dbReference type="NCBI Taxonomy" id="1674310"/>
    <lineage>
        <taxon>Bacteria</taxon>
        <taxon>Bacillati</taxon>
        <taxon>Bacillota</taxon>
        <taxon>Bacilli</taxon>
        <taxon>Bacillales</taxon>
        <taxon>Bacillaceae</taxon>
        <taxon>Peribacillus</taxon>
    </lineage>
</organism>
<dbReference type="AlphaFoldDB" id="A0A3S0VJ71"/>
<evidence type="ECO:0000256" key="4">
    <source>
        <dbReference type="ARBA" id="ARBA00022544"/>
    </source>
</evidence>
<dbReference type="RefSeq" id="WP_126866828.1">
    <property type="nucleotide sequence ID" value="NZ_JAUSTX010000010.1"/>
</dbReference>
<evidence type="ECO:0000256" key="6">
    <source>
        <dbReference type="ARBA" id="ARBA00022989"/>
    </source>
</evidence>
<dbReference type="PANTHER" id="PTHR34975:SF2">
    <property type="entry name" value="SPORE GERMINATION PROTEIN A2"/>
    <property type="match status" value="1"/>
</dbReference>
<reference evidence="9 10" key="1">
    <citation type="submission" date="2018-12" db="EMBL/GenBank/DDBJ databases">
        <title>Bacillus chawlae sp. nov., Bacillus glennii sp. nov., and Bacillus saganii sp. nov. Isolated from the Vehicle Assembly Building at Kennedy Space Center where the Viking Spacecraft were Assembled.</title>
        <authorList>
            <person name="Seuylemezian A."/>
            <person name="Vaishampayan P."/>
        </authorList>
    </citation>
    <scope>NUCLEOTIDE SEQUENCE [LARGE SCALE GENOMIC DNA]</scope>
    <source>
        <strain evidence="9 10">L5</strain>
    </source>
</reference>
<feature type="transmembrane region" description="Helical" evidence="8">
    <location>
        <begin position="111"/>
        <end position="134"/>
    </location>
</feature>
<accession>A0A3S0VJ71</accession>
<feature type="transmembrane region" description="Helical" evidence="8">
    <location>
        <begin position="333"/>
        <end position="355"/>
    </location>
</feature>
<evidence type="ECO:0000256" key="3">
    <source>
        <dbReference type="ARBA" id="ARBA00022448"/>
    </source>
</evidence>
<keyword evidence="7 8" id="KW-0472">Membrane</keyword>
<feature type="transmembrane region" description="Helical" evidence="8">
    <location>
        <begin position="185"/>
        <end position="206"/>
    </location>
</feature>
<dbReference type="NCBIfam" id="TIGR00912">
    <property type="entry name" value="2A0309"/>
    <property type="match status" value="1"/>
</dbReference>
<evidence type="ECO:0000256" key="7">
    <source>
        <dbReference type="ARBA" id="ARBA00023136"/>
    </source>
</evidence>
<evidence type="ECO:0000313" key="9">
    <source>
        <dbReference type="EMBL" id="RUQ25975.1"/>
    </source>
</evidence>
<sequence>MDNLPKKNRKVSSFFAMFLVHKMQIGVGLLGFERVIAKNAGYDAWVSILITGFCVNIVIWMSFRMLHKDGNDLISIHKHLFGKWVGGGLSLYFIVYFVFLTITILRTYTEVIQIWLFPGINVPVLLIIFGLLVYSCVAGGFRIVAGIAFIGLLIGMPLLLLKYFPLQYANFSNLSPVLDHSVKDLLLSAKAVTLNFLGFELLLMYYPFLDEPRKAEKWAQIGTIFTTAVYLFSAFVSFAYYTQEELAHSIWATLTMWKIVDLPFVERFEYVGVSIWLFEIIPNVCLGVWAASRGVKRLFAVNQRKSLLFLLFIIILSCMLFQTRQGIDQLNTIVSQVGFWTVFIYIPALFVYYMIVDKVRKRSK</sequence>
<feature type="transmembrane region" description="Helical" evidence="8">
    <location>
        <begin position="84"/>
        <end position="105"/>
    </location>
</feature>
<keyword evidence="5 8" id="KW-0812">Transmembrane</keyword>
<dbReference type="Proteomes" id="UP000267430">
    <property type="component" value="Unassembled WGS sequence"/>
</dbReference>
<name>A0A3S0VJ71_9BACI</name>
<proteinExistence type="inferred from homology"/>
<protein>
    <submittedName>
        <fullName evidence="9">Spore gernimation protein GerB</fullName>
    </submittedName>
</protein>
<feature type="transmembrane region" description="Helical" evidence="8">
    <location>
        <begin position="12"/>
        <end position="32"/>
    </location>
</feature>
<dbReference type="EMBL" id="RYZZ01000037">
    <property type="protein sequence ID" value="RUQ25975.1"/>
    <property type="molecule type" value="Genomic_DNA"/>
</dbReference>
<comment type="caution">
    <text evidence="9">The sequence shown here is derived from an EMBL/GenBank/DDBJ whole genome shotgun (WGS) entry which is preliminary data.</text>
</comment>
<dbReference type="Gene3D" id="1.20.1740.10">
    <property type="entry name" value="Amino acid/polyamine transporter I"/>
    <property type="match status" value="1"/>
</dbReference>
<gene>
    <name evidence="9" type="ORF">ELQ35_19385</name>
</gene>
<feature type="transmembrane region" description="Helical" evidence="8">
    <location>
        <begin position="141"/>
        <end position="165"/>
    </location>
</feature>
<dbReference type="GO" id="GO:0016020">
    <property type="term" value="C:membrane"/>
    <property type="evidence" value="ECO:0007669"/>
    <property type="project" value="UniProtKB-SubCell"/>
</dbReference>
<feature type="transmembrane region" description="Helical" evidence="8">
    <location>
        <begin position="273"/>
        <end position="295"/>
    </location>
</feature>
<feature type="transmembrane region" description="Helical" evidence="8">
    <location>
        <begin position="307"/>
        <end position="327"/>
    </location>
</feature>
<dbReference type="InterPro" id="IPR004761">
    <property type="entry name" value="Spore_GerAB"/>
</dbReference>
<evidence type="ECO:0000313" key="10">
    <source>
        <dbReference type="Proteomes" id="UP000267430"/>
    </source>
</evidence>
<feature type="transmembrane region" description="Helical" evidence="8">
    <location>
        <begin position="44"/>
        <end position="63"/>
    </location>
</feature>
<keyword evidence="6 8" id="KW-1133">Transmembrane helix</keyword>
<keyword evidence="4" id="KW-0309">Germination</keyword>
<comment type="subcellular location">
    <subcellularLocation>
        <location evidence="1">Membrane</location>
        <topology evidence="1">Multi-pass membrane protein</topology>
    </subcellularLocation>
</comment>
<keyword evidence="3" id="KW-0813">Transport</keyword>
<dbReference type="Pfam" id="PF03845">
    <property type="entry name" value="Spore_permease"/>
    <property type="match status" value="1"/>
</dbReference>
<evidence type="ECO:0000256" key="1">
    <source>
        <dbReference type="ARBA" id="ARBA00004141"/>
    </source>
</evidence>
<dbReference type="GO" id="GO:0009847">
    <property type="term" value="P:spore germination"/>
    <property type="evidence" value="ECO:0007669"/>
    <property type="project" value="InterPro"/>
</dbReference>
<dbReference type="PANTHER" id="PTHR34975">
    <property type="entry name" value="SPORE GERMINATION PROTEIN A2"/>
    <property type="match status" value="1"/>
</dbReference>
<comment type="similarity">
    <text evidence="2">Belongs to the amino acid-polyamine-organocation (APC) superfamily. Spore germination protein (SGP) (TC 2.A.3.9) family.</text>
</comment>
<feature type="transmembrane region" description="Helical" evidence="8">
    <location>
        <begin position="218"/>
        <end position="241"/>
    </location>
</feature>
<keyword evidence="10" id="KW-1185">Reference proteome</keyword>
<dbReference type="OrthoDB" id="2380240at2"/>